<keyword evidence="3" id="KW-1185">Reference proteome</keyword>
<evidence type="ECO:0000256" key="1">
    <source>
        <dbReference type="SAM" id="MobiDB-lite"/>
    </source>
</evidence>
<dbReference type="PIRSF" id="PIRSF028754">
    <property type="entry name" value="UCP028754"/>
    <property type="match status" value="1"/>
</dbReference>
<dbReference type="KEGG" id="gcr:GcLGCM259_1813"/>
<dbReference type="Pfam" id="PF09754">
    <property type="entry name" value="PAC2"/>
    <property type="match status" value="1"/>
</dbReference>
<organism evidence="2 3">
    <name type="scientific">Glutamicibacter creatinolyticus</name>
    <dbReference type="NCBI Taxonomy" id="162496"/>
    <lineage>
        <taxon>Bacteria</taxon>
        <taxon>Bacillati</taxon>
        <taxon>Actinomycetota</taxon>
        <taxon>Actinomycetes</taxon>
        <taxon>Micrococcales</taxon>
        <taxon>Micrococcaceae</taxon>
        <taxon>Glutamicibacter</taxon>
    </lineage>
</organism>
<reference evidence="2 3" key="1">
    <citation type="submission" date="2018-12" db="EMBL/GenBank/DDBJ databases">
        <title>Complete Genome Sequence of Glutamicibacter creatinolyticus strain LGCM259,isolated from an abscess of a 12-year-old mare in Italy.</title>
        <authorList>
            <person name="Santos R.G."/>
            <person name="Silva A.L."/>
            <person name="Seyffert N."/>
            <person name="Castro T.L.P."/>
            <person name="Attili A.R."/>
            <person name="Rifici C."/>
            <person name="Mazzullo G."/>
            <person name="Brenig B."/>
            <person name="Venanzi F."/>
            <person name="Azevedo V."/>
        </authorList>
    </citation>
    <scope>NUCLEOTIDE SEQUENCE [LARGE SCALE GENOMIC DNA]</scope>
    <source>
        <strain evidence="2 3">LGCM 259</strain>
    </source>
</reference>
<sequence>MTSSSLMKMMAEDLDDPCLQGLGMYISLKGASDAGNAHVQVHNELFGQLAGELVARFDADQLVCYSAQRPRVTYLGDHFAAYQEPVIELYLMTDGMDRDFWFLTGVEPDLKWEELSSQLLALIEAFNIGPVVSTSSLPMPVPHTRPVGVTAHGNRKDLIEQISTWSPTAELPAAFTDLLEIRLAEAGRDVVGYSLHTPHYLAEAEYPPVAVAALEFVGAALKLALPTDSLREAGRLIEGQLAEQIDANTEVRQMVAGFEKRFDAHAQEHQPRSLLLDEDHELPDAEQIAARAESFLAGIEDLDAWLAETGPLPEDRDEDATHTDADESADSDDDPHGPEGSADGSGDPTP</sequence>
<dbReference type="Gene3D" id="1.10.287.100">
    <property type="match status" value="1"/>
</dbReference>
<dbReference type="InterPro" id="IPR019151">
    <property type="entry name" value="Proteasome_assmbl_chaperone_2"/>
</dbReference>
<evidence type="ECO:0000313" key="3">
    <source>
        <dbReference type="Proteomes" id="UP000307000"/>
    </source>
</evidence>
<dbReference type="AlphaFoldDB" id="A0A5B7WTW3"/>
<dbReference type="SUPFAM" id="SSF159659">
    <property type="entry name" value="Cgl1923-like"/>
    <property type="match status" value="1"/>
</dbReference>
<dbReference type="Gene3D" id="3.40.50.10900">
    <property type="entry name" value="PAC-like subunit"/>
    <property type="match status" value="1"/>
</dbReference>
<dbReference type="InterPro" id="IPR008492">
    <property type="entry name" value="Rv2714-like"/>
</dbReference>
<evidence type="ECO:0000313" key="2">
    <source>
        <dbReference type="EMBL" id="QCY47531.1"/>
    </source>
</evidence>
<dbReference type="InterPro" id="IPR038389">
    <property type="entry name" value="PSMG2_sf"/>
</dbReference>
<proteinExistence type="predicted"/>
<protein>
    <submittedName>
        <fullName evidence="2">PAC2 family protein</fullName>
    </submittedName>
</protein>
<dbReference type="Proteomes" id="UP000307000">
    <property type="component" value="Chromosome"/>
</dbReference>
<name>A0A5B7WTW3_9MICC</name>
<accession>A0A5B7WTW3</accession>
<dbReference type="EMBL" id="CP034412">
    <property type="protein sequence ID" value="QCY47531.1"/>
    <property type="molecule type" value="Genomic_DNA"/>
</dbReference>
<feature type="region of interest" description="Disordered" evidence="1">
    <location>
        <begin position="306"/>
        <end position="350"/>
    </location>
</feature>
<dbReference type="RefSeq" id="WP_138926454.1">
    <property type="nucleotide sequence ID" value="NZ_CP034412.1"/>
</dbReference>
<gene>
    <name evidence="2" type="ORF">GcLGCM259_1813</name>
</gene>